<dbReference type="GO" id="GO:0031267">
    <property type="term" value="F:small GTPase binding"/>
    <property type="evidence" value="ECO:0007669"/>
    <property type="project" value="TreeGrafter"/>
</dbReference>
<dbReference type="Proteomes" id="UP000050525">
    <property type="component" value="Unassembled WGS sequence"/>
</dbReference>
<evidence type="ECO:0000256" key="2">
    <source>
        <dbReference type="ARBA" id="ARBA00010770"/>
    </source>
</evidence>
<feature type="domain" description="CRIB" evidence="4">
    <location>
        <begin position="23"/>
        <end position="37"/>
    </location>
</feature>
<dbReference type="GO" id="GO:0007266">
    <property type="term" value="P:Rho protein signal transduction"/>
    <property type="evidence" value="ECO:0007669"/>
    <property type="project" value="TreeGrafter"/>
</dbReference>
<dbReference type="PROSITE" id="PS50108">
    <property type="entry name" value="CRIB"/>
    <property type="match status" value="1"/>
</dbReference>
<keyword evidence="6" id="KW-1185">Reference proteome</keyword>
<dbReference type="GO" id="GO:0030838">
    <property type="term" value="P:positive regulation of actin filament polymerization"/>
    <property type="evidence" value="ECO:0007669"/>
    <property type="project" value="TreeGrafter"/>
</dbReference>
<dbReference type="STRING" id="8496.A0A151N8A1"/>
<dbReference type="PhylomeDB" id="A0A151N8A1"/>
<gene>
    <name evidence="5" type="primary">CDC42EP5</name>
    <name evidence="5" type="ORF">Y1Q_0011025</name>
</gene>
<dbReference type="InterPro" id="IPR000095">
    <property type="entry name" value="CRIB_dom"/>
</dbReference>
<dbReference type="eggNOG" id="ENOG502S9WH">
    <property type="taxonomic scope" value="Eukaryota"/>
</dbReference>
<dbReference type="Pfam" id="PF14957">
    <property type="entry name" value="BORG_CEP"/>
    <property type="match status" value="1"/>
</dbReference>
<evidence type="ECO:0000256" key="3">
    <source>
        <dbReference type="SAM" id="MobiDB-lite"/>
    </source>
</evidence>
<dbReference type="KEGG" id="amj:102563218"/>
<feature type="compositionally biased region" description="Acidic residues" evidence="3">
    <location>
        <begin position="183"/>
        <end position="193"/>
    </location>
</feature>
<dbReference type="PANTHER" id="PTHR15344:SF15">
    <property type="entry name" value="CDC42 EFFECTOR PROTEIN 5"/>
    <property type="match status" value="1"/>
</dbReference>
<dbReference type="OrthoDB" id="8898624at2759"/>
<feature type="region of interest" description="Disordered" evidence="3">
    <location>
        <begin position="1"/>
        <end position="66"/>
    </location>
</feature>
<dbReference type="CTD" id="148170"/>
<accession>A0A151N8A1</accession>
<organism evidence="5 6">
    <name type="scientific">Alligator mississippiensis</name>
    <name type="common">American alligator</name>
    <dbReference type="NCBI Taxonomy" id="8496"/>
    <lineage>
        <taxon>Eukaryota</taxon>
        <taxon>Metazoa</taxon>
        <taxon>Chordata</taxon>
        <taxon>Craniata</taxon>
        <taxon>Vertebrata</taxon>
        <taxon>Euteleostomi</taxon>
        <taxon>Archelosauria</taxon>
        <taxon>Archosauria</taxon>
        <taxon>Crocodylia</taxon>
        <taxon>Alligatoridae</taxon>
        <taxon>Alligatorinae</taxon>
        <taxon>Alligator</taxon>
    </lineage>
</organism>
<dbReference type="GO" id="GO:0005886">
    <property type="term" value="C:plasma membrane"/>
    <property type="evidence" value="ECO:0007669"/>
    <property type="project" value="TreeGrafter"/>
</dbReference>
<dbReference type="RefSeq" id="XP_059584106.1">
    <property type="nucleotide sequence ID" value="XM_059728123.1"/>
</dbReference>
<comment type="similarity">
    <text evidence="2">Belongs to the BORG/CEP family.</text>
</comment>
<dbReference type="GO" id="GO:0005737">
    <property type="term" value="C:cytoplasm"/>
    <property type="evidence" value="ECO:0007669"/>
    <property type="project" value="TreeGrafter"/>
</dbReference>
<dbReference type="InterPro" id="IPR029273">
    <property type="entry name" value="Cdc42_effect-like"/>
</dbReference>
<name>A0A151N8A1_ALLMI</name>
<dbReference type="GeneID" id="102563218"/>
<feature type="compositionally biased region" description="Acidic residues" evidence="3">
    <location>
        <begin position="166"/>
        <end position="175"/>
    </location>
</feature>
<dbReference type="EMBL" id="AKHW03003823">
    <property type="protein sequence ID" value="KYO33048.1"/>
    <property type="molecule type" value="Genomic_DNA"/>
</dbReference>
<feature type="region of interest" description="Disordered" evidence="3">
    <location>
        <begin position="133"/>
        <end position="193"/>
    </location>
</feature>
<comment type="subcellular location">
    <subcellularLocation>
        <location evidence="1">Endomembrane system</location>
        <topology evidence="1">Peripheral membrane protein</topology>
    </subcellularLocation>
</comment>
<dbReference type="SMART" id="SM00285">
    <property type="entry name" value="PBD"/>
    <property type="match status" value="1"/>
</dbReference>
<comment type="caution">
    <text evidence="5">The sequence shown here is derived from an EMBL/GenBank/DDBJ whole genome shotgun (WGS) entry which is preliminary data.</text>
</comment>
<evidence type="ECO:0000313" key="5">
    <source>
        <dbReference type="EMBL" id="KYO33048.1"/>
    </source>
</evidence>
<dbReference type="GO" id="GO:0031274">
    <property type="term" value="P:positive regulation of pseudopodium assembly"/>
    <property type="evidence" value="ECO:0007669"/>
    <property type="project" value="TreeGrafter"/>
</dbReference>
<sequence length="193" mass="20168">MPILKQSPVTQSKKRPRIDRDMISAPLGDFRHTMHVGRGGDAFGDTSFLSNHGGPKPNGLPTATDALAQAELPQLPAGVPGSPTPLGGSCLDGGGIALPSPPGSLDGELCYGESLFSFELDLGPSILEEVLGVMDKGGRPHEDSRGARPVGGEGLSRSPNPRQGEEELEEEEEEAGSGHGYSFDDELDDEIGL</sequence>
<dbReference type="GO" id="GO:0012505">
    <property type="term" value="C:endomembrane system"/>
    <property type="evidence" value="ECO:0007669"/>
    <property type="project" value="UniProtKB-SubCell"/>
</dbReference>
<evidence type="ECO:0000256" key="1">
    <source>
        <dbReference type="ARBA" id="ARBA00004184"/>
    </source>
</evidence>
<dbReference type="PANTHER" id="PTHR15344">
    <property type="entry name" value="CDC42 EFFECTOR PROTEIN BORG"/>
    <property type="match status" value="1"/>
</dbReference>
<proteinExistence type="inferred from homology"/>
<dbReference type="Pfam" id="PF00786">
    <property type="entry name" value="PBD"/>
    <property type="match status" value="1"/>
</dbReference>
<dbReference type="GO" id="GO:0008360">
    <property type="term" value="P:regulation of cell shape"/>
    <property type="evidence" value="ECO:0007669"/>
    <property type="project" value="TreeGrafter"/>
</dbReference>
<protein>
    <submittedName>
        <fullName evidence="5">Cdc42 effector protein 5</fullName>
    </submittedName>
</protein>
<dbReference type="GO" id="GO:0005856">
    <property type="term" value="C:cytoskeleton"/>
    <property type="evidence" value="ECO:0007669"/>
    <property type="project" value="TreeGrafter"/>
</dbReference>
<dbReference type="InterPro" id="IPR051296">
    <property type="entry name" value="Cdc42_Effector_BORG/CEP"/>
</dbReference>
<evidence type="ECO:0000259" key="4">
    <source>
        <dbReference type="PROSITE" id="PS50108"/>
    </source>
</evidence>
<dbReference type="CDD" id="cd00132">
    <property type="entry name" value="CRIB"/>
    <property type="match status" value="1"/>
</dbReference>
<dbReference type="AlphaFoldDB" id="A0A151N8A1"/>
<reference evidence="5 6" key="1">
    <citation type="journal article" date="2012" name="Genome Biol.">
        <title>Sequencing three crocodilian genomes to illuminate the evolution of archosaurs and amniotes.</title>
        <authorList>
            <person name="St John J.A."/>
            <person name="Braun E.L."/>
            <person name="Isberg S.R."/>
            <person name="Miles L.G."/>
            <person name="Chong A.Y."/>
            <person name="Gongora J."/>
            <person name="Dalzell P."/>
            <person name="Moran C."/>
            <person name="Bed'hom B."/>
            <person name="Abzhanov A."/>
            <person name="Burgess S.C."/>
            <person name="Cooksey A.M."/>
            <person name="Castoe T.A."/>
            <person name="Crawford N.G."/>
            <person name="Densmore L.D."/>
            <person name="Drew J.C."/>
            <person name="Edwards S.V."/>
            <person name="Faircloth B.C."/>
            <person name="Fujita M.K."/>
            <person name="Greenwold M.J."/>
            <person name="Hoffmann F.G."/>
            <person name="Howard J.M."/>
            <person name="Iguchi T."/>
            <person name="Janes D.E."/>
            <person name="Khan S.Y."/>
            <person name="Kohno S."/>
            <person name="de Koning A.J."/>
            <person name="Lance S.L."/>
            <person name="McCarthy F.M."/>
            <person name="McCormack J.E."/>
            <person name="Merchant M.E."/>
            <person name="Peterson D.G."/>
            <person name="Pollock D.D."/>
            <person name="Pourmand N."/>
            <person name="Raney B.J."/>
            <person name="Roessler K.A."/>
            <person name="Sanford J.R."/>
            <person name="Sawyer R.H."/>
            <person name="Schmidt C.J."/>
            <person name="Triplett E.W."/>
            <person name="Tuberville T.D."/>
            <person name="Venegas-Anaya M."/>
            <person name="Howard J.T."/>
            <person name="Jarvis E.D."/>
            <person name="Guillette L.J.Jr."/>
            <person name="Glenn T.C."/>
            <person name="Green R.E."/>
            <person name="Ray D.A."/>
        </authorList>
    </citation>
    <scope>NUCLEOTIDE SEQUENCE [LARGE SCALE GENOMIC DNA]</scope>
    <source>
        <strain evidence="5">KSC_2009_1</strain>
    </source>
</reference>
<evidence type="ECO:0000313" key="6">
    <source>
        <dbReference type="Proteomes" id="UP000050525"/>
    </source>
</evidence>
<feature type="compositionally biased region" description="Basic and acidic residues" evidence="3">
    <location>
        <begin position="136"/>
        <end position="146"/>
    </location>
</feature>